<evidence type="ECO:0000313" key="1">
    <source>
        <dbReference type="EMBL" id="MFK4441778.1"/>
    </source>
</evidence>
<gene>
    <name evidence="1" type="ORF">ABH943_001793</name>
</gene>
<dbReference type="Proteomes" id="UP001620514">
    <property type="component" value="Unassembled WGS sequence"/>
</dbReference>
<organism evidence="1 2">
    <name type="scientific">Caballeronia udeis</name>
    <dbReference type="NCBI Taxonomy" id="1232866"/>
    <lineage>
        <taxon>Bacteria</taxon>
        <taxon>Pseudomonadati</taxon>
        <taxon>Pseudomonadota</taxon>
        <taxon>Betaproteobacteria</taxon>
        <taxon>Burkholderiales</taxon>
        <taxon>Burkholderiaceae</taxon>
        <taxon>Caballeronia</taxon>
    </lineage>
</organism>
<sequence length="168" mass="18725">MSQSHVDQRKRPPCRVSFRAANVLKTVTSIELVCTRILFIDVYGELRVLLSRMIDECRANPLPESRRIDEQHFDLCFVHANGRIGIATMLDGCLHRWNLIPDGAPIKTRSSRLLPVAWATLSAAWHLEDGAPTKTAACGGDGGGRMASPSGTIGRRHRVANVYYVMWK</sequence>
<comment type="caution">
    <text evidence="1">The sequence shown here is derived from an EMBL/GenBank/DDBJ whole genome shotgun (WGS) entry which is preliminary data.</text>
</comment>
<name>A0ABW8MDP3_9BURK</name>
<accession>A0ABW8MDP3</accession>
<reference evidence="1 2" key="1">
    <citation type="submission" date="2024-11" db="EMBL/GenBank/DDBJ databases">
        <title>Using genomics to understand microbial adaptation to soil warming.</title>
        <authorList>
            <person name="Deangelis K.M. PhD."/>
        </authorList>
    </citation>
    <scope>NUCLEOTIDE SEQUENCE [LARGE SCALE GENOMIC DNA]</scope>
    <source>
        <strain evidence="1 2">GAS97</strain>
    </source>
</reference>
<dbReference type="EMBL" id="JBIYDN010000004">
    <property type="protein sequence ID" value="MFK4441778.1"/>
    <property type="molecule type" value="Genomic_DNA"/>
</dbReference>
<proteinExistence type="predicted"/>
<protein>
    <submittedName>
        <fullName evidence="1">Uncharacterized protein</fullName>
    </submittedName>
</protein>
<evidence type="ECO:0000313" key="2">
    <source>
        <dbReference type="Proteomes" id="UP001620514"/>
    </source>
</evidence>
<keyword evidence="2" id="KW-1185">Reference proteome</keyword>